<name>H1S473_9BURK</name>
<feature type="domain" description="HTH tetR-type" evidence="5">
    <location>
        <begin position="14"/>
        <end position="74"/>
    </location>
</feature>
<dbReference type="InterPro" id="IPR009057">
    <property type="entry name" value="Homeodomain-like_sf"/>
</dbReference>
<feature type="DNA-binding region" description="H-T-H motif" evidence="4">
    <location>
        <begin position="37"/>
        <end position="56"/>
    </location>
</feature>
<dbReference type="PATRIC" id="fig|1127483.3.peg.2565"/>
<accession>H1S473</accession>
<evidence type="ECO:0000313" key="7">
    <source>
        <dbReference type="Proteomes" id="UP000005808"/>
    </source>
</evidence>
<dbReference type="PROSITE" id="PS50977">
    <property type="entry name" value="HTH_TETR_2"/>
    <property type="match status" value="1"/>
</dbReference>
<keyword evidence="3" id="KW-0804">Transcription</keyword>
<dbReference type="InterPro" id="IPR036271">
    <property type="entry name" value="Tet_transcr_reg_TetR-rel_C_sf"/>
</dbReference>
<dbReference type="GO" id="GO:0000976">
    <property type="term" value="F:transcription cis-regulatory region binding"/>
    <property type="evidence" value="ECO:0007669"/>
    <property type="project" value="TreeGrafter"/>
</dbReference>
<dbReference type="InterPro" id="IPR041479">
    <property type="entry name" value="TetR_CgmR_C"/>
</dbReference>
<dbReference type="Gene3D" id="1.10.357.10">
    <property type="entry name" value="Tetracycline Repressor, domain 2"/>
    <property type="match status" value="1"/>
</dbReference>
<sequence>MIMSTASKRPKNPDLIRAQCLSVMRDLLVSQGPESVTLDQVAQRAGVTKGGLQYHYRSKNALLEALRDQLFEEFDKDYQRALSAEDDRPGKHARAYIKTCFDETASNNAIGTQRAIAMLALTLPSCRQTWSERMTDALSHDLPGTAAEDQLLLCRLAGDGMWFAEMFEVYHVDGTRKARLLALLLDMCDRATA</sequence>
<comment type="caution">
    <text evidence="6">The sequence shown here is derived from an EMBL/GenBank/DDBJ whole genome shotgun (WGS) entry which is preliminary data.</text>
</comment>
<gene>
    <name evidence="6" type="ORF">OR16_12785</name>
</gene>
<dbReference type="Proteomes" id="UP000005808">
    <property type="component" value="Unassembled WGS sequence"/>
</dbReference>
<dbReference type="SUPFAM" id="SSF46689">
    <property type="entry name" value="Homeodomain-like"/>
    <property type="match status" value="1"/>
</dbReference>
<dbReference type="InterPro" id="IPR001647">
    <property type="entry name" value="HTH_TetR"/>
</dbReference>
<reference evidence="6 7" key="1">
    <citation type="journal article" date="2012" name="J. Bacteriol.">
        <title>De Novo Genome Project of Cupriavidus basilensis OR16.</title>
        <authorList>
            <person name="Cserhati M."/>
            <person name="Kriszt B."/>
            <person name="Szoboszlay S."/>
            <person name="Toth A."/>
            <person name="Szabo I."/>
            <person name="Tancsics A."/>
            <person name="Nagy I."/>
            <person name="Horvath B."/>
            <person name="Nagy I."/>
            <person name="Kukolya J."/>
        </authorList>
    </citation>
    <scope>NUCLEOTIDE SEQUENCE [LARGE SCALE GENOMIC DNA]</scope>
    <source>
        <strain evidence="6 7">OR16</strain>
    </source>
</reference>
<evidence type="ECO:0000256" key="4">
    <source>
        <dbReference type="PROSITE-ProRule" id="PRU00335"/>
    </source>
</evidence>
<protein>
    <submittedName>
        <fullName evidence="6">TetR family transcriptional regulator</fullName>
    </submittedName>
</protein>
<dbReference type="SUPFAM" id="SSF48498">
    <property type="entry name" value="Tetracyclin repressor-like, C-terminal domain"/>
    <property type="match status" value="1"/>
</dbReference>
<keyword evidence="1" id="KW-0805">Transcription regulation</keyword>
<evidence type="ECO:0000256" key="2">
    <source>
        <dbReference type="ARBA" id="ARBA00023125"/>
    </source>
</evidence>
<dbReference type="EMBL" id="AHJE01000029">
    <property type="protein sequence ID" value="EHP42712.1"/>
    <property type="molecule type" value="Genomic_DNA"/>
</dbReference>
<proteinExistence type="predicted"/>
<dbReference type="GO" id="GO:0003700">
    <property type="term" value="F:DNA-binding transcription factor activity"/>
    <property type="evidence" value="ECO:0007669"/>
    <property type="project" value="TreeGrafter"/>
</dbReference>
<evidence type="ECO:0000256" key="1">
    <source>
        <dbReference type="ARBA" id="ARBA00023015"/>
    </source>
</evidence>
<evidence type="ECO:0000259" key="5">
    <source>
        <dbReference type="PROSITE" id="PS50977"/>
    </source>
</evidence>
<organism evidence="6 7">
    <name type="scientific">Cupriavidus basilensis OR16</name>
    <dbReference type="NCBI Taxonomy" id="1127483"/>
    <lineage>
        <taxon>Bacteria</taxon>
        <taxon>Pseudomonadati</taxon>
        <taxon>Pseudomonadota</taxon>
        <taxon>Betaproteobacteria</taxon>
        <taxon>Burkholderiales</taxon>
        <taxon>Burkholderiaceae</taxon>
        <taxon>Cupriavidus</taxon>
    </lineage>
</organism>
<dbReference type="PRINTS" id="PR00455">
    <property type="entry name" value="HTHTETR"/>
</dbReference>
<dbReference type="AlphaFoldDB" id="H1S473"/>
<dbReference type="InterPro" id="IPR050109">
    <property type="entry name" value="HTH-type_TetR-like_transc_reg"/>
</dbReference>
<evidence type="ECO:0000313" key="6">
    <source>
        <dbReference type="EMBL" id="EHP42712.1"/>
    </source>
</evidence>
<keyword evidence="2 4" id="KW-0238">DNA-binding</keyword>
<dbReference type="Pfam" id="PF17937">
    <property type="entry name" value="TetR_C_28"/>
    <property type="match status" value="1"/>
</dbReference>
<dbReference type="PANTHER" id="PTHR30055:SF234">
    <property type="entry name" value="HTH-TYPE TRANSCRIPTIONAL REGULATOR BETI"/>
    <property type="match status" value="1"/>
</dbReference>
<evidence type="ECO:0000256" key="3">
    <source>
        <dbReference type="ARBA" id="ARBA00023163"/>
    </source>
</evidence>
<dbReference type="PANTHER" id="PTHR30055">
    <property type="entry name" value="HTH-TYPE TRANSCRIPTIONAL REGULATOR RUTR"/>
    <property type="match status" value="1"/>
</dbReference>
<dbReference type="Pfam" id="PF00440">
    <property type="entry name" value="TetR_N"/>
    <property type="match status" value="1"/>
</dbReference>